<dbReference type="EMBL" id="CAKOGP040001113">
    <property type="protein sequence ID" value="CAJ1943379.1"/>
    <property type="molecule type" value="Genomic_DNA"/>
</dbReference>
<evidence type="ECO:0000313" key="2">
    <source>
        <dbReference type="EMBL" id="CAJ1943379.1"/>
    </source>
</evidence>
<feature type="region of interest" description="Disordered" evidence="1">
    <location>
        <begin position="16"/>
        <end position="38"/>
    </location>
</feature>
<keyword evidence="3" id="KW-1185">Reference proteome</keyword>
<reference evidence="2" key="1">
    <citation type="submission" date="2023-08" db="EMBL/GenBank/DDBJ databases">
        <authorList>
            <person name="Audoor S."/>
            <person name="Bilcke G."/>
        </authorList>
    </citation>
    <scope>NUCLEOTIDE SEQUENCE</scope>
</reference>
<proteinExistence type="predicted"/>
<dbReference type="Proteomes" id="UP001295423">
    <property type="component" value="Unassembled WGS sequence"/>
</dbReference>
<organism evidence="2 3">
    <name type="scientific">Cylindrotheca closterium</name>
    <dbReference type="NCBI Taxonomy" id="2856"/>
    <lineage>
        <taxon>Eukaryota</taxon>
        <taxon>Sar</taxon>
        <taxon>Stramenopiles</taxon>
        <taxon>Ochrophyta</taxon>
        <taxon>Bacillariophyta</taxon>
        <taxon>Bacillariophyceae</taxon>
        <taxon>Bacillariophycidae</taxon>
        <taxon>Bacillariales</taxon>
        <taxon>Bacillariaceae</taxon>
        <taxon>Cylindrotheca</taxon>
    </lineage>
</organism>
<name>A0AAD2FJI0_9STRA</name>
<accession>A0AAD2FJI0</accession>
<evidence type="ECO:0000256" key="1">
    <source>
        <dbReference type="SAM" id="MobiDB-lite"/>
    </source>
</evidence>
<comment type="caution">
    <text evidence="2">The sequence shown here is derived from an EMBL/GenBank/DDBJ whole genome shotgun (WGS) entry which is preliminary data.</text>
</comment>
<protein>
    <submittedName>
        <fullName evidence="2">Uncharacterized protein</fullName>
    </submittedName>
</protein>
<sequence length="184" mass="21574">MHPKLRRQDQFVVRDHGTSRRGRLLRDGSKEPSGEGKFMREKYPSALLQRPLVVDHYKINDIGDDSVRLPPRLPINQRGEASKDPRFTSSFSTLDHDQKVKEVERFAQEVKWFIGKVSKEAVFASDIYPLHDAMNRIFIVLQDDPQYQFDRLSSSDRKLLFDCCVESFMIQQQKYVEHAYMHST</sequence>
<dbReference type="AlphaFoldDB" id="A0AAD2FJI0"/>
<gene>
    <name evidence="2" type="ORF">CYCCA115_LOCUS8410</name>
</gene>
<evidence type="ECO:0000313" key="3">
    <source>
        <dbReference type="Proteomes" id="UP001295423"/>
    </source>
</evidence>